<evidence type="ECO:0000256" key="2">
    <source>
        <dbReference type="ARBA" id="ARBA00022857"/>
    </source>
</evidence>
<feature type="compositionally biased region" description="Polar residues" evidence="6">
    <location>
        <begin position="1"/>
        <end position="17"/>
    </location>
</feature>
<comment type="caution">
    <text evidence="8">The sequence shown here is derived from an EMBL/GenBank/DDBJ whole genome shotgun (WGS) entry which is preliminary data.</text>
</comment>
<dbReference type="SUPFAM" id="SSF53720">
    <property type="entry name" value="ALDH-like"/>
    <property type="match status" value="1"/>
</dbReference>
<evidence type="ECO:0000256" key="4">
    <source>
        <dbReference type="PROSITE-ProRule" id="PRU10007"/>
    </source>
</evidence>
<evidence type="ECO:0000256" key="3">
    <source>
        <dbReference type="ARBA" id="ARBA00023002"/>
    </source>
</evidence>
<organism evidence="8 9">
    <name type="scientific">Carpinus fangiana</name>
    <dbReference type="NCBI Taxonomy" id="176857"/>
    <lineage>
        <taxon>Eukaryota</taxon>
        <taxon>Viridiplantae</taxon>
        <taxon>Streptophyta</taxon>
        <taxon>Embryophyta</taxon>
        <taxon>Tracheophyta</taxon>
        <taxon>Spermatophyta</taxon>
        <taxon>Magnoliopsida</taxon>
        <taxon>eudicotyledons</taxon>
        <taxon>Gunneridae</taxon>
        <taxon>Pentapetalae</taxon>
        <taxon>rosids</taxon>
        <taxon>fabids</taxon>
        <taxon>Fagales</taxon>
        <taxon>Betulaceae</taxon>
        <taxon>Carpinus</taxon>
    </lineage>
</organism>
<gene>
    <name evidence="8" type="ORF">FH972_026584</name>
</gene>
<keyword evidence="2" id="KW-0521">NADP</keyword>
<dbReference type="InterPro" id="IPR016162">
    <property type="entry name" value="Ald_DH_N"/>
</dbReference>
<dbReference type="FunFam" id="3.40.309.10:FF:000009">
    <property type="entry name" value="Aldehyde dehydrogenase A"/>
    <property type="match status" value="1"/>
</dbReference>
<keyword evidence="9" id="KW-1185">Reference proteome</keyword>
<dbReference type="InterPro" id="IPR016161">
    <property type="entry name" value="Ald_DH/histidinol_DH"/>
</dbReference>
<evidence type="ECO:0000313" key="8">
    <source>
        <dbReference type="EMBL" id="KAB8760592.1"/>
    </source>
</evidence>
<name>A0A5N6L4F8_9ROSI</name>
<dbReference type="OrthoDB" id="310895at2759"/>
<dbReference type="Gene3D" id="3.40.309.10">
    <property type="entry name" value="Aldehyde Dehydrogenase, Chain A, domain 2"/>
    <property type="match status" value="1"/>
</dbReference>
<feature type="domain" description="Aldehyde dehydrogenase" evidence="7">
    <location>
        <begin position="3"/>
        <end position="431"/>
    </location>
</feature>
<dbReference type="Gene3D" id="3.40.605.10">
    <property type="entry name" value="Aldehyde Dehydrogenase, Chain A, domain 1"/>
    <property type="match status" value="1"/>
</dbReference>
<dbReference type="InterPro" id="IPR015590">
    <property type="entry name" value="Aldehyde_DH_dom"/>
</dbReference>
<comment type="similarity">
    <text evidence="1 5">Belongs to the aldehyde dehydrogenase family.</text>
</comment>
<dbReference type="Proteomes" id="UP000327013">
    <property type="component" value="Unassembled WGS sequence"/>
</dbReference>
<evidence type="ECO:0000256" key="6">
    <source>
        <dbReference type="SAM" id="MobiDB-lite"/>
    </source>
</evidence>
<sequence>MSQETITTISPSTNQPIVTRKGPTDAEFETIPKTAKTAFESFSKTSLADRQNIVKRALQLLRERQDELAQELTDQMGRPISYTAKEVTTAAARGDYMLKVSSEALKDTEGEAEQGFKRYISKVPLGPVLILFPWNYPYLTLINSLIPAILAGNSVVLKPSPQTPTSAEQAQRILVDAGVPADVVQVVHCGSIERMEKLIRAPEFQLICFTGSVAGGLAVQKIAADRVHTRVGLELGGNDPAYVRADVDPKWAASEIVDGAVFNSGQSCCSLERVYVDAKVHDDFVAAVQDELSGYKLGDPQNKATNVGPVVSKRAVETIKAQVQDAVQKGAKDVTPENASFKSTPAGGNYVAPVVLTGCTHDMEVMKEETFGPVIPIMKVQSDDEAVKLMNDSQYGLTASIWTKDVELGHKLAADVEAGTVFVNRADYPSPEEMWQSWSNVRLVASRRRRDVRHVGHFPPAYAVAPLHLYDYDHLATAAAAPEAHSQSLYHNIAKSRSMGRLTSWIRRCSCWSEDDWEQPTQLQIVCQPPWKSKITMTDVYTQSEPVPGSCRLESSGSAYGNSLYYKLFGLPDDMPTTPSPTLAAMGSSFPATSSAAGDTVARPSPVRPLIPPRHPARERSVYSNPEIRDGHIGGSDNDTALSNQGLEMPYNEMSGRPAAIAGTRTDIVPPLRVSSRPREPSRTAMVPTTSALEVDSDCSLSATSESEGDAKSLKRGMAFM</sequence>
<dbReference type="InterPro" id="IPR016163">
    <property type="entry name" value="Ald_DH_C"/>
</dbReference>
<feature type="region of interest" description="Disordered" evidence="6">
    <location>
        <begin position="696"/>
        <end position="721"/>
    </location>
</feature>
<evidence type="ECO:0000259" key="7">
    <source>
        <dbReference type="Pfam" id="PF00171"/>
    </source>
</evidence>
<feature type="active site" evidence="4">
    <location>
        <position position="234"/>
    </location>
</feature>
<keyword evidence="3 5" id="KW-0560">Oxidoreductase</keyword>
<dbReference type="PANTHER" id="PTHR11699">
    <property type="entry name" value="ALDEHYDE DEHYDROGENASE-RELATED"/>
    <property type="match status" value="1"/>
</dbReference>
<dbReference type="FunFam" id="3.40.605.10:FF:000012">
    <property type="entry name" value="NAD-dependent succinate-semialdehyde dehydrogenase"/>
    <property type="match status" value="1"/>
</dbReference>
<protein>
    <recommendedName>
        <fullName evidence="7">Aldehyde dehydrogenase domain-containing protein</fullName>
    </recommendedName>
</protein>
<feature type="region of interest" description="Disordered" evidence="6">
    <location>
        <begin position="590"/>
        <end position="618"/>
    </location>
</feature>
<evidence type="ECO:0000256" key="5">
    <source>
        <dbReference type="RuleBase" id="RU003345"/>
    </source>
</evidence>
<proteinExistence type="inferred from homology"/>
<evidence type="ECO:0000256" key="1">
    <source>
        <dbReference type="ARBA" id="ARBA00009986"/>
    </source>
</evidence>
<accession>A0A5N6L4F8</accession>
<dbReference type="Pfam" id="PF00171">
    <property type="entry name" value="Aldedh"/>
    <property type="match status" value="1"/>
</dbReference>
<reference evidence="8 9" key="1">
    <citation type="submission" date="2019-06" db="EMBL/GenBank/DDBJ databases">
        <title>A chromosomal-level reference genome of Carpinus fangiana (Coryloideae, Betulaceae).</title>
        <authorList>
            <person name="Yang X."/>
            <person name="Wang Z."/>
            <person name="Zhang L."/>
            <person name="Hao G."/>
            <person name="Liu J."/>
            <person name="Yang Y."/>
        </authorList>
    </citation>
    <scope>NUCLEOTIDE SEQUENCE [LARGE SCALE GENOMIC DNA]</scope>
    <source>
        <strain evidence="8">Cfa_2016G</strain>
        <tissue evidence="8">Leaf</tissue>
    </source>
</reference>
<dbReference type="CDD" id="cd07102">
    <property type="entry name" value="ALDH_EDX86601"/>
    <property type="match status" value="1"/>
</dbReference>
<dbReference type="EMBL" id="VIBQ01000100">
    <property type="protein sequence ID" value="KAB8760592.1"/>
    <property type="molecule type" value="Genomic_DNA"/>
</dbReference>
<dbReference type="GO" id="GO:0016620">
    <property type="term" value="F:oxidoreductase activity, acting on the aldehyde or oxo group of donors, NAD or NADP as acceptor"/>
    <property type="evidence" value="ECO:0007669"/>
    <property type="project" value="InterPro"/>
</dbReference>
<dbReference type="InterPro" id="IPR029510">
    <property type="entry name" value="Ald_DH_CS_GLU"/>
</dbReference>
<evidence type="ECO:0000313" key="9">
    <source>
        <dbReference type="Proteomes" id="UP000327013"/>
    </source>
</evidence>
<dbReference type="PROSITE" id="PS00687">
    <property type="entry name" value="ALDEHYDE_DEHYDR_GLU"/>
    <property type="match status" value="1"/>
</dbReference>
<dbReference type="AlphaFoldDB" id="A0A5N6L4F8"/>
<feature type="region of interest" description="Disordered" evidence="6">
    <location>
        <begin position="1"/>
        <end position="24"/>
    </location>
</feature>